<evidence type="ECO:0000256" key="11">
    <source>
        <dbReference type="ARBA" id="ARBA00023160"/>
    </source>
</evidence>
<keyword evidence="4 13" id="KW-0479">Metal-binding</keyword>
<dbReference type="InterPro" id="IPR029045">
    <property type="entry name" value="ClpP/crotonase-like_dom_sf"/>
</dbReference>
<protein>
    <recommendedName>
        <fullName evidence="13">Acetyl-coenzyme A carboxylase carboxyl transferase subunit beta</fullName>
        <shortName evidence="13">ACCase subunit beta</shortName>
        <shortName evidence="13">Acetyl-CoA carboxylase carboxyltransferase subunit beta</shortName>
        <ecNumber evidence="13">2.1.3.15</ecNumber>
    </recommendedName>
</protein>
<dbReference type="GO" id="GO:2001295">
    <property type="term" value="P:malonyl-CoA biosynthetic process"/>
    <property type="evidence" value="ECO:0007669"/>
    <property type="project" value="UniProtKB-UniRule"/>
</dbReference>
<evidence type="ECO:0000256" key="13">
    <source>
        <dbReference type="HAMAP-Rule" id="MF_01395"/>
    </source>
</evidence>
<evidence type="ECO:0000256" key="9">
    <source>
        <dbReference type="ARBA" id="ARBA00022840"/>
    </source>
</evidence>
<evidence type="ECO:0000256" key="1">
    <source>
        <dbReference type="ARBA" id="ARBA00004496"/>
    </source>
</evidence>
<dbReference type="RefSeq" id="WP_142535816.1">
    <property type="nucleotide sequence ID" value="NZ_SGJB01000007.1"/>
</dbReference>
<dbReference type="EMBL" id="SGJB01000007">
    <property type="protein sequence ID" value="TQQ84761.1"/>
    <property type="molecule type" value="Genomic_DNA"/>
</dbReference>
<dbReference type="PRINTS" id="PR01070">
    <property type="entry name" value="ACCCTRFRASEB"/>
</dbReference>
<evidence type="ECO:0000313" key="15">
    <source>
        <dbReference type="EMBL" id="TQQ84761.1"/>
    </source>
</evidence>
<keyword evidence="10 13" id="KW-0443">Lipid metabolism</keyword>
<dbReference type="PANTHER" id="PTHR42995">
    <property type="entry name" value="ACETYL-COENZYME A CARBOXYLASE CARBOXYL TRANSFERASE SUBUNIT BETA, CHLOROPLASTIC"/>
    <property type="match status" value="1"/>
</dbReference>
<dbReference type="Proteomes" id="UP000317863">
    <property type="component" value="Unassembled WGS sequence"/>
</dbReference>
<evidence type="ECO:0000256" key="3">
    <source>
        <dbReference type="ARBA" id="ARBA00022679"/>
    </source>
</evidence>
<dbReference type="OrthoDB" id="9772975at2"/>
<keyword evidence="7 13" id="KW-0276">Fatty acid metabolism</keyword>
<organism evidence="15 16">
    <name type="scientific">Peptacetobacter hominis</name>
    <dbReference type="NCBI Taxonomy" id="2743610"/>
    <lineage>
        <taxon>Bacteria</taxon>
        <taxon>Bacillati</taxon>
        <taxon>Bacillota</taxon>
        <taxon>Clostridia</taxon>
        <taxon>Peptostreptococcales</taxon>
        <taxon>Peptostreptococcaceae</taxon>
        <taxon>Peptacetobacter</taxon>
    </lineage>
</organism>
<comment type="catalytic activity">
    <reaction evidence="13">
        <text>N(6)-carboxybiotinyl-L-lysyl-[protein] + acetyl-CoA = N(6)-biotinyl-L-lysyl-[protein] + malonyl-CoA</text>
        <dbReference type="Rhea" id="RHEA:54728"/>
        <dbReference type="Rhea" id="RHEA-COMP:10505"/>
        <dbReference type="Rhea" id="RHEA-COMP:10506"/>
        <dbReference type="ChEBI" id="CHEBI:57288"/>
        <dbReference type="ChEBI" id="CHEBI:57384"/>
        <dbReference type="ChEBI" id="CHEBI:83144"/>
        <dbReference type="ChEBI" id="CHEBI:83145"/>
        <dbReference type="EC" id="2.1.3.15"/>
    </reaction>
</comment>
<dbReference type="Pfam" id="PF17848">
    <property type="entry name" value="Zn_ribbon_ACC"/>
    <property type="match status" value="1"/>
</dbReference>
<keyword evidence="5 13" id="KW-0547">Nucleotide-binding</keyword>
<dbReference type="InterPro" id="IPR041010">
    <property type="entry name" value="Znf-ACC"/>
</dbReference>
<reference evidence="15 16" key="1">
    <citation type="submission" date="2019-02" db="EMBL/GenBank/DDBJ databases">
        <title>Peptostreptococcaceae bacterium ZHW00191 nov., a new bacterium isolated from the human gut.</title>
        <authorList>
            <person name="Zhou H.-W."/>
            <person name="Chen X.-J."/>
        </authorList>
    </citation>
    <scope>NUCLEOTIDE SEQUENCE [LARGE SCALE GENOMIC DNA]</scope>
    <source>
        <strain evidence="15 16">ZHW00191</strain>
    </source>
</reference>
<dbReference type="NCBIfam" id="TIGR00515">
    <property type="entry name" value="accD"/>
    <property type="match status" value="1"/>
</dbReference>
<dbReference type="GO" id="GO:0009317">
    <property type="term" value="C:acetyl-CoA carboxylase complex"/>
    <property type="evidence" value="ECO:0007669"/>
    <property type="project" value="InterPro"/>
</dbReference>
<feature type="binding site" evidence="13">
    <location>
        <position position="69"/>
    </location>
    <ligand>
        <name>Zn(2+)</name>
        <dbReference type="ChEBI" id="CHEBI:29105"/>
    </ligand>
</feature>
<sequence length="301" mass="33837">MLKKFLSSTAKEDKYTTVKKMAEKNLEDHDNFINDNFAQNSVDDQFWIVCEGCGKRIFRKNFKENLYVCPECGKHHRLKARKRIDLIIDKGSFIEINSKSEFKDPLKFPGYKEKIEKYRESSKEDESVITGAGRINGIRTVLCVMNPEFMMGSMGSVTGDKITFAMEFAAEHNMPVIICTASGGARMQEGLVSLMQMAKTSRAAAKLSEKGLPYIAVLTDPTTGGVTASFAMLGDIIISEPGTLIGFAGKRVIEQTIKQKLPEGFQSAEFMLEHGFLDMIVERKNMKEVLYRILSMHKVDN</sequence>
<dbReference type="SUPFAM" id="SSF52096">
    <property type="entry name" value="ClpP/crotonase"/>
    <property type="match status" value="1"/>
</dbReference>
<comment type="cofactor">
    <cofactor evidence="13">
        <name>Zn(2+)</name>
        <dbReference type="ChEBI" id="CHEBI:29105"/>
    </cofactor>
    <text evidence="13">Binds 1 zinc ion per subunit.</text>
</comment>
<evidence type="ECO:0000313" key="16">
    <source>
        <dbReference type="Proteomes" id="UP000317863"/>
    </source>
</evidence>
<evidence type="ECO:0000256" key="7">
    <source>
        <dbReference type="ARBA" id="ARBA00022832"/>
    </source>
</evidence>
<dbReference type="PROSITE" id="PS50980">
    <property type="entry name" value="COA_CT_NTER"/>
    <property type="match status" value="1"/>
</dbReference>
<feature type="binding site" evidence="13">
    <location>
        <position position="50"/>
    </location>
    <ligand>
        <name>Zn(2+)</name>
        <dbReference type="ChEBI" id="CHEBI:29105"/>
    </ligand>
</feature>
<comment type="subunit">
    <text evidence="13">Acetyl-CoA carboxylase is a heterohexamer composed of biotin carboxyl carrier protein (AccB), biotin carboxylase (AccC) and two subunits each of ACCase subunit alpha (AccA) and ACCase subunit beta (AccD).</text>
</comment>
<keyword evidence="2 13" id="KW-0444">Lipid biosynthesis</keyword>
<comment type="pathway">
    <text evidence="13">Lipid metabolism; malonyl-CoA biosynthesis; malonyl-CoA from acetyl-CoA: step 1/1.</text>
</comment>
<dbReference type="UniPathway" id="UPA00655">
    <property type="reaction ID" value="UER00711"/>
</dbReference>
<evidence type="ECO:0000256" key="8">
    <source>
        <dbReference type="ARBA" id="ARBA00022833"/>
    </source>
</evidence>
<keyword evidence="13" id="KW-0963">Cytoplasm</keyword>
<dbReference type="GO" id="GO:0005524">
    <property type="term" value="F:ATP binding"/>
    <property type="evidence" value="ECO:0007669"/>
    <property type="project" value="UniProtKB-KW"/>
</dbReference>
<dbReference type="AlphaFoldDB" id="A0A544QVP3"/>
<dbReference type="GO" id="GO:0016743">
    <property type="term" value="F:carboxyl- or carbamoyltransferase activity"/>
    <property type="evidence" value="ECO:0007669"/>
    <property type="project" value="UniProtKB-UniRule"/>
</dbReference>
<keyword evidence="16" id="KW-1185">Reference proteome</keyword>
<keyword evidence="11 13" id="KW-0275">Fatty acid biosynthesis</keyword>
<feature type="zinc finger region" description="C4-type" evidence="13">
    <location>
        <begin position="50"/>
        <end position="72"/>
    </location>
</feature>
<comment type="subcellular location">
    <subcellularLocation>
        <location evidence="1 13">Cytoplasm</location>
    </subcellularLocation>
</comment>
<keyword evidence="8 13" id="KW-0862">Zinc</keyword>
<dbReference type="GO" id="GO:0006633">
    <property type="term" value="P:fatty acid biosynthetic process"/>
    <property type="evidence" value="ECO:0007669"/>
    <property type="project" value="UniProtKB-KW"/>
</dbReference>
<evidence type="ECO:0000256" key="6">
    <source>
        <dbReference type="ARBA" id="ARBA00022771"/>
    </source>
</evidence>
<keyword evidence="6 13" id="KW-0863">Zinc-finger</keyword>
<dbReference type="HAMAP" id="MF_01395">
    <property type="entry name" value="AcetylCoA_CT_beta"/>
    <property type="match status" value="1"/>
</dbReference>
<evidence type="ECO:0000259" key="14">
    <source>
        <dbReference type="PROSITE" id="PS50980"/>
    </source>
</evidence>
<proteinExistence type="inferred from homology"/>
<evidence type="ECO:0000256" key="12">
    <source>
        <dbReference type="ARBA" id="ARBA00025280"/>
    </source>
</evidence>
<feature type="binding site" evidence="13">
    <location>
        <position position="53"/>
    </location>
    <ligand>
        <name>Zn(2+)</name>
        <dbReference type="ChEBI" id="CHEBI:29105"/>
    </ligand>
</feature>
<dbReference type="GO" id="GO:0008270">
    <property type="term" value="F:zinc ion binding"/>
    <property type="evidence" value="ECO:0007669"/>
    <property type="project" value="UniProtKB-UniRule"/>
</dbReference>
<dbReference type="InterPro" id="IPR034733">
    <property type="entry name" value="AcCoA_carboxyl_beta"/>
</dbReference>
<keyword evidence="9 13" id="KW-0067">ATP-binding</keyword>
<evidence type="ECO:0000256" key="2">
    <source>
        <dbReference type="ARBA" id="ARBA00022516"/>
    </source>
</evidence>
<dbReference type="InterPro" id="IPR011762">
    <property type="entry name" value="COA_CT_N"/>
</dbReference>
<dbReference type="EC" id="2.1.3.15" evidence="13"/>
<name>A0A544QVP3_9FIRM</name>
<dbReference type="GO" id="GO:0003989">
    <property type="term" value="F:acetyl-CoA carboxylase activity"/>
    <property type="evidence" value="ECO:0007669"/>
    <property type="project" value="InterPro"/>
</dbReference>
<keyword evidence="15" id="KW-0436">Ligase</keyword>
<dbReference type="PANTHER" id="PTHR42995:SF5">
    <property type="entry name" value="ACETYL-COENZYME A CARBOXYLASE CARBOXYL TRANSFERASE SUBUNIT BETA, CHLOROPLASTIC"/>
    <property type="match status" value="1"/>
</dbReference>
<accession>A0A544QVP3</accession>
<dbReference type="Gene3D" id="3.90.226.10">
    <property type="entry name" value="2-enoyl-CoA Hydratase, Chain A, domain 1"/>
    <property type="match status" value="1"/>
</dbReference>
<keyword evidence="3 13" id="KW-0808">Transferase</keyword>
<evidence type="ECO:0000256" key="4">
    <source>
        <dbReference type="ARBA" id="ARBA00022723"/>
    </source>
</evidence>
<evidence type="ECO:0000256" key="10">
    <source>
        <dbReference type="ARBA" id="ARBA00023098"/>
    </source>
</evidence>
<dbReference type="InterPro" id="IPR000438">
    <property type="entry name" value="Acetyl_CoA_COase_Trfase_b_su"/>
</dbReference>
<gene>
    <name evidence="13" type="primary">accD</name>
    <name evidence="15" type="ORF">EXD82_04990</name>
</gene>
<evidence type="ECO:0000256" key="5">
    <source>
        <dbReference type="ARBA" id="ARBA00022741"/>
    </source>
</evidence>
<dbReference type="Pfam" id="PF01039">
    <property type="entry name" value="Carboxyl_trans"/>
    <property type="match status" value="1"/>
</dbReference>
<comment type="caution">
    <text evidence="15">The sequence shown here is derived from an EMBL/GenBank/DDBJ whole genome shotgun (WGS) entry which is preliminary data.</text>
</comment>
<comment type="function">
    <text evidence="12 13">Component of the acetyl coenzyme A carboxylase (ACC) complex. Biotin carboxylase (BC) catalyzes the carboxylation of biotin on its carrier protein (BCCP) and then the CO(2) group is transferred by the transcarboxylase to acetyl-CoA to form malonyl-CoA.</text>
</comment>
<feature type="domain" description="CoA carboxyltransferase N-terminal" evidence="14">
    <location>
        <begin position="46"/>
        <end position="301"/>
    </location>
</feature>
<comment type="similarity">
    <text evidence="13">Belongs to the AccD/PCCB family.</text>
</comment>
<feature type="binding site" evidence="13">
    <location>
        <position position="72"/>
    </location>
    <ligand>
        <name>Zn(2+)</name>
        <dbReference type="ChEBI" id="CHEBI:29105"/>
    </ligand>
</feature>